<keyword evidence="2" id="KW-0547">Nucleotide-binding</keyword>
<dbReference type="SUPFAM" id="SSF52540">
    <property type="entry name" value="P-loop containing nucleoside triphosphate hydrolases"/>
    <property type="match status" value="1"/>
</dbReference>
<evidence type="ECO:0000313" key="2">
    <source>
        <dbReference type="EMBL" id="MBJ3762141.1"/>
    </source>
</evidence>
<name>A0A934IAN3_9RHOB</name>
<comment type="caution">
    <text evidence="2">The sequence shown here is derived from an EMBL/GenBank/DDBJ whole genome shotgun (WGS) entry which is preliminary data.</text>
</comment>
<protein>
    <submittedName>
        <fullName evidence="2">ATP-binding protein</fullName>
    </submittedName>
</protein>
<dbReference type="GO" id="GO:0016887">
    <property type="term" value="F:ATP hydrolysis activity"/>
    <property type="evidence" value="ECO:0007669"/>
    <property type="project" value="InterPro"/>
</dbReference>
<evidence type="ECO:0000313" key="3">
    <source>
        <dbReference type="Proteomes" id="UP000642488"/>
    </source>
</evidence>
<gene>
    <name evidence="2" type="ORF">ILP92_05220</name>
</gene>
<dbReference type="RefSeq" id="WP_198915321.1">
    <property type="nucleotide sequence ID" value="NZ_JAEKPD010000005.1"/>
</dbReference>
<dbReference type="Gene3D" id="3.40.50.300">
    <property type="entry name" value="P-loop containing nucleotide triphosphate hydrolases"/>
    <property type="match status" value="1"/>
</dbReference>
<accession>A0A934IAN3</accession>
<keyword evidence="3" id="KW-1185">Reference proteome</keyword>
<dbReference type="InterPro" id="IPR049945">
    <property type="entry name" value="AAA_22"/>
</dbReference>
<reference evidence="2" key="1">
    <citation type="submission" date="2020-12" db="EMBL/GenBank/DDBJ databases">
        <title>Bacterial taxonomy.</title>
        <authorList>
            <person name="Pan X."/>
        </authorList>
    </citation>
    <scope>NUCLEOTIDE SEQUENCE</scope>
    <source>
        <strain evidence="2">KCTC 52957</strain>
    </source>
</reference>
<proteinExistence type="predicted"/>
<dbReference type="EMBL" id="JAEKPD010000005">
    <property type="protein sequence ID" value="MBJ3762141.1"/>
    <property type="molecule type" value="Genomic_DNA"/>
</dbReference>
<dbReference type="InterPro" id="IPR027417">
    <property type="entry name" value="P-loop_NTPase"/>
</dbReference>
<sequence length="320" mass="36264">MSFINTKIVEASAPLKSAHFPFNRGEDLFEAVSWCVTDYYTKASAGQPFEARGVMVIGESRQGKSREIQRLLEEFNDGSVVMPDGREGKIIHCILSGKVTWKDLGLKVLDQLGYPLKGRRTQSDIWDMVIKYAKLQGVVGIHFDECQHVFSEDGARTNQQILDSFKTLLKESRWPLMLILSGIPSLAAHVAKEEQLARLLRIVRFQEIDLSRAADKDEMVQLTFSFADKAGLDFTPLATEDFLARLAFSCCNRWGLVIEMLIEAFTRAKFLGDEVCSKDHFSYAYAQTYSTPAGYSPFTMPNYHDSFDQAQLMEVLRRTK</sequence>
<evidence type="ECO:0000259" key="1">
    <source>
        <dbReference type="Pfam" id="PF13401"/>
    </source>
</evidence>
<organism evidence="2 3">
    <name type="scientific">Palleronia pontilimi</name>
    <dbReference type="NCBI Taxonomy" id="1964209"/>
    <lineage>
        <taxon>Bacteria</taxon>
        <taxon>Pseudomonadati</taxon>
        <taxon>Pseudomonadota</taxon>
        <taxon>Alphaproteobacteria</taxon>
        <taxon>Rhodobacterales</taxon>
        <taxon>Roseobacteraceae</taxon>
        <taxon>Palleronia</taxon>
    </lineage>
</organism>
<feature type="domain" description="ORC1/DEAH AAA+ ATPase" evidence="1">
    <location>
        <begin position="51"/>
        <end position="187"/>
    </location>
</feature>
<dbReference type="Pfam" id="PF13401">
    <property type="entry name" value="AAA_22"/>
    <property type="match status" value="1"/>
</dbReference>
<dbReference type="Proteomes" id="UP000642488">
    <property type="component" value="Unassembled WGS sequence"/>
</dbReference>
<dbReference type="AlphaFoldDB" id="A0A934IAN3"/>
<keyword evidence="2" id="KW-0067">ATP-binding</keyword>
<dbReference type="GO" id="GO:0005524">
    <property type="term" value="F:ATP binding"/>
    <property type="evidence" value="ECO:0007669"/>
    <property type="project" value="UniProtKB-KW"/>
</dbReference>